<evidence type="ECO:0000313" key="3">
    <source>
        <dbReference type="Proteomes" id="UP001152803"/>
    </source>
</evidence>
<evidence type="ECO:0000313" key="2">
    <source>
        <dbReference type="EMBL" id="KAJ8261170.1"/>
    </source>
</evidence>
<feature type="compositionally biased region" description="Basic and acidic residues" evidence="1">
    <location>
        <begin position="1"/>
        <end position="10"/>
    </location>
</feature>
<reference evidence="2" key="1">
    <citation type="journal article" date="2023" name="Science">
        <title>Genome structures resolve the early diversification of teleost fishes.</title>
        <authorList>
            <person name="Parey E."/>
            <person name="Louis A."/>
            <person name="Montfort J."/>
            <person name="Bouchez O."/>
            <person name="Roques C."/>
            <person name="Iampietro C."/>
            <person name="Lluch J."/>
            <person name="Castinel A."/>
            <person name="Donnadieu C."/>
            <person name="Desvignes T."/>
            <person name="Floi Bucao C."/>
            <person name="Jouanno E."/>
            <person name="Wen M."/>
            <person name="Mejri S."/>
            <person name="Dirks R."/>
            <person name="Jansen H."/>
            <person name="Henkel C."/>
            <person name="Chen W.J."/>
            <person name="Zahm M."/>
            <person name="Cabau C."/>
            <person name="Klopp C."/>
            <person name="Thompson A.W."/>
            <person name="Robinson-Rechavi M."/>
            <person name="Braasch I."/>
            <person name="Lecointre G."/>
            <person name="Bobe J."/>
            <person name="Postlethwait J.H."/>
            <person name="Berthelot C."/>
            <person name="Roest Crollius H."/>
            <person name="Guiguen Y."/>
        </authorList>
    </citation>
    <scope>NUCLEOTIDE SEQUENCE</scope>
    <source>
        <strain evidence="2">Concon-B</strain>
    </source>
</reference>
<dbReference type="AlphaFoldDB" id="A0A9Q1HTZ0"/>
<accession>A0A9Q1HTZ0</accession>
<keyword evidence="3" id="KW-1185">Reference proteome</keyword>
<evidence type="ECO:0000256" key="1">
    <source>
        <dbReference type="SAM" id="MobiDB-lite"/>
    </source>
</evidence>
<sequence>MTDQTHRGSERCTTTRTENHRPGRNPGPRRLFLRGNWIRGARASGWFQRCEEGGLSGEVNELTHSKVVCRPCDGSAFTGIVIDVCCCHCKAVVPSSVIT</sequence>
<organism evidence="2 3">
    <name type="scientific">Conger conger</name>
    <name type="common">Conger eel</name>
    <name type="synonym">Muraena conger</name>
    <dbReference type="NCBI Taxonomy" id="82655"/>
    <lineage>
        <taxon>Eukaryota</taxon>
        <taxon>Metazoa</taxon>
        <taxon>Chordata</taxon>
        <taxon>Craniata</taxon>
        <taxon>Vertebrata</taxon>
        <taxon>Euteleostomi</taxon>
        <taxon>Actinopterygii</taxon>
        <taxon>Neopterygii</taxon>
        <taxon>Teleostei</taxon>
        <taxon>Anguilliformes</taxon>
        <taxon>Congridae</taxon>
        <taxon>Conger</taxon>
    </lineage>
</organism>
<proteinExistence type="predicted"/>
<name>A0A9Q1HTZ0_CONCO</name>
<dbReference type="EMBL" id="JAFJMO010000012">
    <property type="protein sequence ID" value="KAJ8261170.1"/>
    <property type="molecule type" value="Genomic_DNA"/>
</dbReference>
<comment type="caution">
    <text evidence="2">The sequence shown here is derived from an EMBL/GenBank/DDBJ whole genome shotgun (WGS) entry which is preliminary data.</text>
</comment>
<gene>
    <name evidence="2" type="ORF">COCON_G00168930</name>
</gene>
<protein>
    <submittedName>
        <fullName evidence="2">Uncharacterized protein</fullName>
    </submittedName>
</protein>
<dbReference type="Proteomes" id="UP001152803">
    <property type="component" value="Unassembled WGS sequence"/>
</dbReference>
<feature type="region of interest" description="Disordered" evidence="1">
    <location>
        <begin position="1"/>
        <end position="30"/>
    </location>
</feature>